<dbReference type="GO" id="GO:0003841">
    <property type="term" value="F:1-acylglycerol-3-phosphate O-acyltransferase activity"/>
    <property type="evidence" value="ECO:0007669"/>
    <property type="project" value="UniProtKB-UniRule"/>
</dbReference>
<evidence type="ECO:0000256" key="3">
    <source>
        <dbReference type="ARBA" id="ARBA00023315"/>
    </source>
</evidence>
<dbReference type="RefSeq" id="WP_127741064.1">
    <property type="nucleotide sequence ID" value="NZ_RZTZ01000013.1"/>
</dbReference>
<sequence length="201" mass="21835">MYTFTSNFANIVLKIFGRSVAIHKDKLPKDTGYVVACSHIGWVDVVALGTAMLPNQIHFMAKKELFAKPNAGKFLTSINAFPVDRENPGPSSIKTPVKLLKEKKIVGIFPSGTRTSEDVPLKRGAATIANLAKVPIVPAAFSGPTDVKGLLKGKKIRVIFGDPISLQKEDGTRKDVAELTQEMTAAMASLQKRLDEFGQKQ</sequence>
<keyword evidence="7" id="KW-1185">Reference proteome</keyword>
<dbReference type="GO" id="GO:0016020">
    <property type="term" value="C:membrane"/>
    <property type="evidence" value="ECO:0007669"/>
    <property type="project" value="InterPro"/>
</dbReference>
<reference evidence="6 7" key="1">
    <citation type="submission" date="2019-01" db="EMBL/GenBank/DDBJ databases">
        <title>Bacillus sp. M5HDSG1-1, whole genome shotgun sequence.</title>
        <authorList>
            <person name="Tuo L."/>
        </authorList>
    </citation>
    <scope>NUCLEOTIDE SEQUENCE [LARGE SCALE GENOMIC DNA]</scope>
    <source>
        <strain evidence="6 7">M5HDSG1-1</strain>
    </source>
</reference>
<dbReference type="Pfam" id="PF01553">
    <property type="entry name" value="Acyltransferase"/>
    <property type="match status" value="1"/>
</dbReference>
<evidence type="ECO:0000313" key="6">
    <source>
        <dbReference type="EMBL" id="RVT58317.1"/>
    </source>
</evidence>
<dbReference type="CDD" id="cd07989">
    <property type="entry name" value="LPLAT_AGPAT-like"/>
    <property type="match status" value="1"/>
</dbReference>
<evidence type="ECO:0000256" key="1">
    <source>
        <dbReference type="ARBA" id="ARBA00008655"/>
    </source>
</evidence>
<dbReference type="PANTHER" id="PTHR10434">
    <property type="entry name" value="1-ACYL-SN-GLYCEROL-3-PHOSPHATE ACYLTRANSFERASE"/>
    <property type="match status" value="1"/>
</dbReference>
<dbReference type="GO" id="GO:0006654">
    <property type="term" value="P:phosphatidic acid biosynthetic process"/>
    <property type="evidence" value="ECO:0007669"/>
    <property type="project" value="TreeGrafter"/>
</dbReference>
<feature type="domain" description="Phospholipid/glycerol acyltransferase" evidence="5">
    <location>
        <begin position="33"/>
        <end position="144"/>
    </location>
</feature>
<comment type="similarity">
    <text evidence="1 4">Belongs to the 1-acyl-sn-glycerol-3-phosphate acyltransferase family.</text>
</comment>
<dbReference type="AlphaFoldDB" id="A0A437K5K5"/>
<comment type="catalytic activity">
    <reaction evidence="4">
        <text>a 1-acyl-sn-glycero-3-phosphate + an acyl-CoA = a 1,2-diacyl-sn-glycero-3-phosphate + CoA</text>
        <dbReference type="Rhea" id="RHEA:19709"/>
        <dbReference type="ChEBI" id="CHEBI:57287"/>
        <dbReference type="ChEBI" id="CHEBI:57970"/>
        <dbReference type="ChEBI" id="CHEBI:58342"/>
        <dbReference type="ChEBI" id="CHEBI:58608"/>
        <dbReference type="EC" id="2.3.1.51"/>
    </reaction>
</comment>
<evidence type="ECO:0000259" key="5">
    <source>
        <dbReference type="SMART" id="SM00563"/>
    </source>
</evidence>
<dbReference type="InterPro" id="IPR004552">
    <property type="entry name" value="AGP_acyltrans"/>
</dbReference>
<name>A0A437K5K5_9BACI</name>
<comment type="domain">
    <text evidence="4">The HXXXXD motif is essential for acyltransferase activity and may constitute the binding site for the phosphate moiety of the glycerol-3-phosphate.</text>
</comment>
<dbReference type="EMBL" id="RZTZ01000013">
    <property type="protein sequence ID" value="RVT58317.1"/>
    <property type="molecule type" value="Genomic_DNA"/>
</dbReference>
<keyword evidence="4" id="KW-0594">Phospholipid biosynthesis</keyword>
<dbReference type="SUPFAM" id="SSF69593">
    <property type="entry name" value="Glycerol-3-phosphate (1)-acyltransferase"/>
    <property type="match status" value="1"/>
</dbReference>
<dbReference type="NCBIfam" id="TIGR00530">
    <property type="entry name" value="AGP_acyltrn"/>
    <property type="match status" value="1"/>
</dbReference>
<evidence type="ECO:0000256" key="2">
    <source>
        <dbReference type="ARBA" id="ARBA00022679"/>
    </source>
</evidence>
<dbReference type="InterPro" id="IPR002123">
    <property type="entry name" value="Plipid/glycerol_acylTrfase"/>
</dbReference>
<dbReference type="SMART" id="SM00563">
    <property type="entry name" value="PlsC"/>
    <property type="match status" value="1"/>
</dbReference>
<protein>
    <recommendedName>
        <fullName evidence="4">1-acyl-sn-glycerol-3-phosphate acyltransferase</fullName>
        <ecNumber evidence="4">2.3.1.51</ecNumber>
    </recommendedName>
</protein>
<dbReference type="PANTHER" id="PTHR10434:SF40">
    <property type="entry name" value="1-ACYL-SN-GLYCEROL-3-PHOSPHATE ACYLTRANSFERASE"/>
    <property type="match status" value="1"/>
</dbReference>
<evidence type="ECO:0000313" key="7">
    <source>
        <dbReference type="Proteomes" id="UP000288024"/>
    </source>
</evidence>
<dbReference type="EC" id="2.3.1.51" evidence="4"/>
<dbReference type="Proteomes" id="UP000288024">
    <property type="component" value="Unassembled WGS sequence"/>
</dbReference>
<evidence type="ECO:0000256" key="4">
    <source>
        <dbReference type="RuleBase" id="RU361267"/>
    </source>
</evidence>
<comment type="caution">
    <text evidence="6">The sequence shown here is derived from an EMBL/GenBank/DDBJ whole genome shotgun (WGS) entry which is preliminary data.</text>
</comment>
<proteinExistence type="inferred from homology"/>
<keyword evidence="4" id="KW-1208">Phospholipid metabolism</keyword>
<keyword evidence="4" id="KW-0443">Lipid metabolism</keyword>
<organism evidence="6 7">
    <name type="scientific">Niallia taxi</name>
    <dbReference type="NCBI Taxonomy" id="2499688"/>
    <lineage>
        <taxon>Bacteria</taxon>
        <taxon>Bacillati</taxon>
        <taxon>Bacillota</taxon>
        <taxon>Bacilli</taxon>
        <taxon>Bacillales</taxon>
        <taxon>Bacillaceae</taxon>
        <taxon>Niallia</taxon>
    </lineage>
</organism>
<accession>A0A437K5K5</accession>
<keyword evidence="2 4" id="KW-0808">Transferase</keyword>
<keyword evidence="3 4" id="KW-0012">Acyltransferase</keyword>
<keyword evidence="4" id="KW-0444">Lipid biosynthesis</keyword>
<gene>
    <name evidence="6" type="ORF">EM808_22660</name>
</gene>